<reference evidence="1 2" key="1">
    <citation type="submission" date="2019-05" db="EMBL/GenBank/DDBJ databases">
        <title>Draft genome sequence of Nonomuraea zeae DSM 100528.</title>
        <authorList>
            <person name="Saricaoglu S."/>
            <person name="Isik K."/>
        </authorList>
    </citation>
    <scope>NUCLEOTIDE SEQUENCE [LARGE SCALE GENOMIC DNA]</scope>
    <source>
        <strain evidence="1 2">DSM 100528</strain>
    </source>
</reference>
<dbReference type="OrthoDB" id="2590919at2"/>
<evidence type="ECO:0008006" key="3">
    <source>
        <dbReference type="Google" id="ProtNLM"/>
    </source>
</evidence>
<dbReference type="RefSeq" id="WP_138695438.1">
    <property type="nucleotide sequence ID" value="NZ_JBHSAZ010000016.1"/>
</dbReference>
<accession>A0A5S4G0U3</accession>
<evidence type="ECO:0000313" key="2">
    <source>
        <dbReference type="Proteomes" id="UP000306628"/>
    </source>
</evidence>
<sequence>MTRKLLVEVAGVVCAPVEQVWTAVLGDAPDHPMRTERGDHTVAYQGGWWYRGEWSVTPHAEGSTLLHRVYCVAGPYWAVALANKGFAGFGRRTRRSFAEGLAGIGERLGCATRLVQR</sequence>
<evidence type="ECO:0000313" key="1">
    <source>
        <dbReference type="EMBL" id="TMR26559.1"/>
    </source>
</evidence>
<organism evidence="1 2">
    <name type="scientific">Nonomuraea zeae</name>
    <dbReference type="NCBI Taxonomy" id="1642303"/>
    <lineage>
        <taxon>Bacteria</taxon>
        <taxon>Bacillati</taxon>
        <taxon>Actinomycetota</taxon>
        <taxon>Actinomycetes</taxon>
        <taxon>Streptosporangiales</taxon>
        <taxon>Streptosporangiaceae</taxon>
        <taxon>Nonomuraea</taxon>
    </lineage>
</organism>
<name>A0A5S4G0U3_9ACTN</name>
<dbReference type="AlphaFoldDB" id="A0A5S4G0U3"/>
<protein>
    <recommendedName>
        <fullName evidence="3">SRPBCC family protein</fullName>
    </recommendedName>
</protein>
<keyword evidence="2" id="KW-1185">Reference proteome</keyword>
<comment type="caution">
    <text evidence="1">The sequence shown here is derived from an EMBL/GenBank/DDBJ whole genome shotgun (WGS) entry which is preliminary data.</text>
</comment>
<dbReference type="EMBL" id="VCKX01000194">
    <property type="protein sequence ID" value="TMR26559.1"/>
    <property type="molecule type" value="Genomic_DNA"/>
</dbReference>
<proteinExistence type="predicted"/>
<gene>
    <name evidence="1" type="ORF">ETD85_42135</name>
</gene>
<dbReference type="Proteomes" id="UP000306628">
    <property type="component" value="Unassembled WGS sequence"/>
</dbReference>